<proteinExistence type="predicted"/>
<evidence type="ECO:0000259" key="1">
    <source>
        <dbReference type="Pfam" id="PF03478"/>
    </source>
</evidence>
<sequence>MYIVQAPWGDLLNVWRTVEDEDVNAEPAALVLSTKEIKIYRVDTVAQKLVEFDCLHSHVLFLGHNQSLCLSAEDYPAVKANHAYFTDNYALWILGYKNNRRDIGVINMVNNCWDELVSPQLWSNWPAPVWITPSLAKMKMK</sequence>
<protein>
    <recommendedName>
        <fullName evidence="1">KIB1-4 beta-propeller domain-containing protein</fullName>
    </recommendedName>
</protein>
<evidence type="ECO:0000313" key="2">
    <source>
        <dbReference type="EMBL" id="JAE26748.1"/>
    </source>
</evidence>
<dbReference type="InterPro" id="IPR005174">
    <property type="entry name" value="KIB1-4_b-propeller"/>
</dbReference>
<organism evidence="2">
    <name type="scientific">Arundo donax</name>
    <name type="common">Giant reed</name>
    <name type="synonym">Donax arundinaceus</name>
    <dbReference type="NCBI Taxonomy" id="35708"/>
    <lineage>
        <taxon>Eukaryota</taxon>
        <taxon>Viridiplantae</taxon>
        <taxon>Streptophyta</taxon>
        <taxon>Embryophyta</taxon>
        <taxon>Tracheophyta</taxon>
        <taxon>Spermatophyta</taxon>
        <taxon>Magnoliopsida</taxon>
        <taxon>Liliopsida</taxon>
        <taxon>Poales</taxon>
        <taxon>Poaceae</taxon>
        <taxon>PACMAD clade</taxon>
        <taxon>Arundinoideae</taxon>
        <taxon>Arundineae</taxon>
        <taxon>Arundo</taxon>
    </lineage>
</organism>
<dbReference type="EMBL" id="GBRH01171148">
    <property type="protein sequence ID" value="JAE26748.1"/>
    <property type="molecule type" value="Transcribed_RNA"/>
</dbReference>
<reference evidence="2" key="1">
    <citation type="submission" date="2014-09" db="EMBL/GenBank/DDBJ databases">
        <authorList>
            <person name="Magalhaes I.L.F."/>
            <person name="Oliveira U."/>
            <person name="Santos F.R."/>
            <person name="Vidigal T.H.D.A."/>
            <person name="Brescovit A.D."/>
            <person name="Santos A.J."/>
        </authorList>
    </citation>
    <scope>NUCLEOTIDE SEQUENCE</scope>
    <source>
        <tissue evidence="2">Shoot tissue taken approximately 20 cm above the soil surface</tissue>
    </source>
</reference>
<name>A0A0A9H1I8_ARUDO</name>
<dbReference type="PANTHER" id="PTHR44586">
    <property type="entry name" value="F-BOX DOMAIN CONTAINING PROTEIN, EXPRESSED"/>
    <property type="match status" value="1"/>
</dbReference>
<dbReference type="AlphaFoldDB" id="A0A0A9H1I8"/>
<dbReference type="PANTHER" id="PTHR44586:SF17">
    <property type="entry name" value="DUF295 DOMAIN-CONTAINING PROTEIN"/>
    <property type="match status" value="1"/>
</dbReference>
<accession>A0A0A9H1I8</accession>
<feature type="domain" description="KIB1-4 beta-propeller" evidence="1">
    <location>
        <begin position="2"/>
        <end position="105"/>
    </location>
</feature>
<dbReference type="Pfam" id="PF03478">
    <property type="entry name" value="Beta-prop_KIB1-4"/>
    <property type="match status" value="1"/>
</dbReference>
<reference evidence="2" key="2">
    <citation type="journal article" date="2015" name="Data Brief">
        <title>Shoot transcriptome of the giant reed, Arundo donax.</title>
        <authorList>
            <person name="Barrero R.A."/>
            <person name="Guerrero F.D."/>
            <person name="Moolhuijzen P."/>
            <person name="Goolsby J.A."/>
            <person name="Tidwell J."/>
            <person name="Bellgard S.E."/>
            <person name="Bellgard M.I."/>
        </authorList>
    </citation>
    <scope>NUCLEOTIDE SEQUENCE</scope>
    <source>
        <tissue evidence="2">Shoot tissue taken approximately 20 cm above the soil surface</tissue>
    </source>
</reference>